<feature type="transmembrane region" description="Helical" evidence="7">
    <location>
        <begin position="134"/>
        <end position="151"/>
    </location>
</feature>
<feature type="transmembrane region" description="Helical" evidence="7">
    <location>
        <begin position="111"/>
        <end position="128"/>
    </location>
</feature>
<evidence type="ECO:0000256" key="3">
    <source>
        <dbReference type="ARBA" id="ARBA00022475"/>
    </source>
</evidence>
<evidence type="ECO:0000256" key="8">
    <source>
        <dbReference type="SAM" id="MobiDB-lite"/>
    </source>
</evidence>
<keyword evidence="5 7" id="KW-1133">Transmembrane helix</keyword>
<keyword evidence="2 7" id="KW-0813">Transport</keyword>
<dbReference type="PANTHER" id="PTHR43386:SF1">
    <property type="entry name" value="D,D-DIPEPTIDE TRANSPORT SYSTEM PERMEASE PROTEIN DDPC-RELATED"/>
    <property type="match status" value="1"/>
</dbReference>
<evidence type="ECO:0000256" key="1">
    <source>
        <dbReference type="ARBA" id="ARBA00004651"/>
    </source>
</evidence>
<dbReference type="OrthoDB" id="9812701at2"/>
<gene>
    <name evidence="10" type="ORF">SAMN05421637_1602</name>
</gene>
<dbReference type="CDD" id="cd06261">
    <property type="entry name" value="TM_PBP2"/>
    <property type="match status" value="1"/>
</dbReference>
<organism evidence="10 11">
    <name type="scientific">Demequina mangrovi</name>
    <dbReference type="NCBI Taxonomy" id="1043493"/>
    <lineage>
        <taxon>Bacteria</taxon>
        <taxon>Bacillati</taxon>
        <taxon>Actinomycetota</taxon>
        <taxon>Actinomycetes</taxon>
        <taxon>Micrococcales</taxon>
        <taxon>Demequinaceae</taxon>
        <taxon>Demequina</taxon>
    </lineage>
</organism>
<feature type="region of interest" description="Disordered" evidence="8">
    <location>
        <begin position="274"/>
        <end position="319"/>
    </location>
</feature>
<dbReference type="RefSeq" id="WP_052405646.1">
    <property type="nucleotide sequence ID" value="NZ_BBLU01000004.1"/>
</dbReference>
<dbReference type="AlphaFoldDB" id="A0A1H6YK98"/>
<dbReference type="InterPro" id="IPR050366">
    <property type="entry name" value="BP-dependent_transpt_permease"/>
</dbReference>
<dbReference type="PANTHER" id="PTHR43386">
    <property type="entry name" value="OLIGOPEPTIDE TRANSPORT SYSTEM PERMEASE PROTEIN APPC"/>
    <property type="match status" value="1"/>
</dbReference>
<dbReference type="SUPFAM" id="SSF161098">
    <property type="entry name" value="MetI-like"/>
    <property type="match status" value="1"/>
</dbReference>
<feature type="transmembrane region" description="Helical" evidence="7">
    <location>
        <begin position="71"/>
        <end position="99"/>
    </location>
</feature>
<dbReference type="Pfam" id="PF00528">
    <property type="entry name" value="BPD_transp_1"/>
    <property type="match status" value="1"/>
</dbReference>
<keyword evidence="11" id="KW-1185">Reference proteome</keyword>
<keyword evidence="6 7" id="KW-0472">Membrane</keyword>
<evidence type="ECO:0000256" key="5">
    <source>
        <dbReference type="ARBA" id="ARBA00022989"/>
    </source>
</evidence>
<evidence type="ECO:0000256" key="7">
    <source>
        <dbReference type="RuleBase" id="RU363032"/>
    </source>
</evidence>
<comment type="subcellular location">
    <subcellularLocation>
        <location evidence="1 7">Cell membrane</location>
        <topology evidence="1 7">Multi-pass membrane protein</topology>
    </subcellularLocation>
</comment>
<evidence type="ECO:0000256" key="6">
    <source>
        <dbReference type="ARBA" id="ARBA00023136"/>
    </source>
</evidence>
<dbReference type="PROSITE" id="PS50928">
    <property type="entry name" value="ABC_TM1"/>
    <property type="match status" value="1"/>
</dbReference>
<dbReference type="STRING" id="1043493.SAMN05421637_1602"/>
<dbReference type="GO" id="GO:0005886">
    <property type="term" value="C:plasma membrane"/>
    <property type="evidence" value="ECO:0007669"/>
    <property type="project" value="UniProtKB-SubCell"/>
</dbReference>
<evidence type="ECO:0000313" key="11">
    <source>
        <dbReference type="Proteomes" id="UP000183315"/>
    </source>
</evidence>
<proteinExistence type="inferred from homology"/>
<protein>
    <submittedName>
        <fullName evidence="10">Peptide/nickel transport system permease protein/oligopeptide transport system permease protein</fullName>
    </submittedName>
</protein>
<feature type="domain" description="ABC transmembrane type-1" evidence="9">
    <location>
        <begin position="69"/>
        <end position="258"/>
    </location>
</feature>
<evidence type="ECO:0000259" key="9">
    <source>
        <dbReference type="PROSITE" id="PS50928"/>
    </source>
</evidence>
<comment type="similarity">
    <text evidence="7">Belongs to the binding-protein-dependent transport system permease family.</text>
</comment>
<evidence type="ECO:0000256" key="2">
    <source>
        <dbReference type="ARBA" id="ARBA00022448"/>
    </source>
</evidence>
<sequence>MIKLKKNGALIGGAAILALLTVYALLGPLVGGYDPNLTTGGPFEGPSGEHWLGTDNIGRDNFVRLAIATRYAIVISLVSSVISMVIGTAIGLIAGYAGGRLDNLLMRGTEIIMAIPAILFALVIRVIIGPGFIPLIIAMAIIGAPGFARIMRSPILVLRDRDFVVAAEIAGVRKPFIALSHLLPNATTPMLVNFASTASLAVLIESSLSFLGQGVQAPDPSAGRMISESMRYMQLDPLLIVLPAILITLLTVAWNLLADGVQLALSPKAGNLAVPTRGRRRRNRTSGAAGSAAAGTTVVAGEGPVPADTPQDDATPARV</sequence>
<dbReference type="Proteomes" id="UP000183315">
    <property type="component" value="Unassembled WGS sequence"/>
</dbReference>
<reference evidence="11" key="1">
    <citation type="submission" date="2016-10" db="EMBL/GenBank/DDBJ databases">
        <authorList>
            <person name="Varghese N."/>
        </authorList>
    </citation>
    <scope>NUCLEOTIDE SEQUENCE [LARGE SCALE GENOMIC DNA]</scope>
    <source>
        <strain evidence="11">DSM 24868</strain>
    </source>
</reference>
<dbReference type="EMBL" id="FNZI01000003">
    <property type="protein sequence ID" value="SEJ37155.1"/>
    <property type="molecule type" value="Genomic_DNA"/>
</dbReference>
<dbReference type="InterPro" id="IPR035906">
    <property type="entry name" value="MetI-like_sf"/>
</dbReference>
<evidence type="ECO:0000313" key="10">
    <source>
        <dbReference type="EMBL" id="SEJ37155.1"/>
    </source>
</evidence>
<accession>A0A1H6YK98</accession>
<dbReference type="InterPro" id="IPR000515">
    <property type="entry name" value="MetI-like"/>
</dbReference>
<feature type="compositionally biased region" description="Low complexity" evidence="8">
    <location>
        <begin position="285"/>
        <end position="305"/>
    </location>
</feature>
<keyword evidence="4 7" id="KW-0812">Transmembrane</keyword>
<dbReference type="GO" id="GO:0055085">
    <property type="term" value="P:transmembrane transport"/>
    <property type="evidence" value="ECO:0007669"/>
    <property type="project" value="InterPro"/>
</dbReference>
<dbReference type="eggNOG" id="COG1173">
    <property type="taxonomic scope" value="Bacteria"/>
</dbReference>
<keyword evidence="3" id="KW-1003">Cell membrane</keyword>
<dbReference type="Gene3D" id="1.10.3720.10">
    <property type="entry name" value="MetI-like"/>
    <property type="match status" value="1"/>
</dbReference>
<feature type="transmembrane region" description="Helical" evidence="7">
    <location>
        <begin position="238"/>
        <end position="257"/>
    </location>
</feature>
<name>A0A1H6YK98_9MICO</name>
<evidence type="ECO:0000256" key="4">
    <source>
        <dbReference type="ARBA" id="ARBA00022692"/>
    </source>
</evidence>